<dbReference type="CDD" id="cd07035">
    <property type="entry name" value="TPP_PYR_POX_like"/>
    <property type="match status" value="1"/>
</dbReference>
<dbReference type="InterPro" id="IPR029061">
    <property type="entry name" value="THDP-binding"/>
</dbReference>
<dbReference type="EMBL" id="UINC01083264">
    <property type="protein sequence ID" value="SVC28800.1"/>
    <property type="molecule type" value="Genomic_DNA"/>
</dbReference>
<dbReference type="InterPro" id="IPR012000">
    <property type="entry name" value="Thiamin_PyroP_enz_cen_dom"/>
</dbReference>
<name>A0A382KWG0_9ZZZZ</name>
<feature type="non-terminal residue" evidence="6">
    <location>
        <position position="1"/>
    </location>
</feature>
<dbReference type="Pfam" id="PF00205">
    <property type="entry name" value="TPP_enzyme_M"/>
    <property type="match status" value="1"/>
</dbReference>
<comment type="similarity">
    <text evidence="2">Belongs to the TPP enzyme family.</text>
</comment>
<dbReference type="SUPFAM" id="SSF52518">
    <property type="entry name" value="Thiamin diphosphate-binding fold (THDP-binding)"/>
    <property type="match status" value="2"/>
</dbReference>
<dbReference type="Pfam" id="PF02775">
    <property type="entry name" value="TPP_enzyme_C"/>
    <property type="match status" value="1"/>
</dbReference>
<dbReference type="PANTHER" id="PTHR18968:SF13">
    <property type="entry name" value="ACETOLACTATE SYNTHASE CATALYTIC SUBUNIT, MITOCHONDRIAL"/>
    <property type="match status" value="1"/>
</dbReference>
<dbReference type="SUPFAM" id="SSF52467">
    <property type="entry name" value="DHS-like NAD/FAD-binding domain"/>
    <property type="match status" value="1"/>
</dbReference>
<comment type="cofactor">
    <cofactor evidence="1">
        <name>thiamine diphosphate</name>
        <dbReference type="ChEBI" id="CHEBI:58937"/>
    </cofactor>
</comment>
<dbReference type="GO" id="GO:0009097">
    <property type="term" value="P:isoleucine biosynthetic process"/>
    <property type="evidence" value="ECO:0007669"/>
    <property type="project" value="TreeGrafter"/>
</dbReference>
<dbReference type="GO" id="GO:0000287">
    <property type="term" value="F:magnesium ion binding"/>
    <property type="evidence" value="ECO:0007669"/>
    <property type="project" value="InterPro"/>
</dbReference>
<dbReference type="PROSITE" id="PS00187">
    <property type="entry name" value="TPP_ENZYMES"/>
    <property type="match status" value="1"/>
</dbReference>
<protein>
    <recommendedName>
        <fullName evidence="7">Thiamine pyrophosphate enzyme central domain-containing protein</fullName>
    </recommendedName>
</protein>
<feature type="domain" description="Thiamine pyrophosphate enzyme central" evidence="4">
    <location>
        <begin position="69"/>
        <end position="202"/>
    </location>
</feature>
<dbReference type="PANTHER" id="PTHR18968">
    <property type="entry name" value="THIAMINE PYROPHOSPHATE ENZYMES"/>
    <property type="match status" value="1"/>
</dbReference>
<reference evidence="6" key="1">
    <citation type="submission" date="2018-05" db="EMBL/GenBank/DDBJ databases">
        <authorList>
            <person name="Lanie J.A."/>
            <person name="Ng W.-L."/>
            <person name="Kazmierczak K.M."/>
            <person name="Andrzejewski T.M."/>
            <person name="Davidsen T.M."/>
            <person name="Wayne K.J."/>
            <person name="Tettelin H."/>
            <person name="Glass J.I."/>
            <person name="Rusch D."/>
            <person name="Podicherti R."/>
            <person name="Tsui H.-C.T."/>
            <person name="Winkler M.E."/>
        </authorList>
    </citation>
    <scope>NUCLEOTIDE SEQUENCE</scope>
</reference>
<dbReference type="InterPro" id="IPR045229">
    <property type="entry name" value="TPP_enz"/>
</dbReference>
<dbReference type="InterPro" id="IPR000399">
    <property type="entry name" value="TPP-bd_CS"/>
</dbReference>
<feature type="domain" description="Thiamine pyrophosphate enzyme TPP-binding" evidence="5">
    <location>
        <begin position="267"/>
        <end position="403"/>
    </location>
</feature>
<dbReference type="Gene3D" id="3.40.50.1220">
    <property type="entry name" value="TPP-binding domain"/>
    <property type="match status" value="1"/>
</dbReference>
<sequence length="411" mass="44579">NYRHITKWSEHVEIATAVPAALKRAFTQVRNGRPRPVVIEIPSDLFGEDIDLDYEPSFATRSGPDPETVAEVATVLKQAKKPVIYAGQGVHYAEAWEELKDLAELLQIPVTTSLQGKSAFPESHPLSLGSGGRAAPQPVYQAINEADVVFGIGCSFAITGFGLAMPPGKTYIHATLDPQDLNKDVQAQHALIGDAKLILQALLKELGNVQVKDRGGVATQISQRKEKWLSEWAPKLSSDETPISPYRVISELMKVTDPDQTIITHDAGSPRDQLSPFWVSNVPLSYIGWGKTTQLGYGLGLAMGAKLAQPEKLCINVWGDAAIGFTGMDFETAVRERIPILSILLNNFSMAIEIPIMQEAQAKYGSTDISGNYADMAKAFGGYGERITDPQEIAAAIERGVQKTKDGTPAL</sequence>
<dbReference type="GO" id="GO:0005948">
    <property type="term" value="C:acetolactate synthase complex"/>
    <property type="evidence" value="ECO:0007669"/>
    <property type="project" value="TreeGrafter"/>
</dbReference>
<dbReference type="GO" id="GO:0009099">
    <property type="term" value="P:L-valine biosynthetic process"/>
    <property type="evidence" value="ECO:0007669"/>
    <property type="project" value="TreeGrafter"/>
</dbReference>
<evidence type="ECO:0000256" key="3">
    <source>
        <dbReference type="ARBA" id="ARBA00023052"/>
    </source>
</evidence>
<dbReference type="GO" id="GO:0030976">
    <property type="term" value="F:thiamine pyrophosphate binding"/>
    <property type="evidence" value="ECO:0007669"/>
    <property type="project" value="InterPro"/>
</dbReference>
<dbReference type="GO" id="GO:0003984">
    <property type="term" value="F:acetolactate synthase activity"/>
    <property type="evidence" value="ECO:0007669"/>
    <property type="project" value="TreeGrafter"/>
</dbReference>
<evidence type="ECO:0000256" key="1">
    <source>
        <dbReference type="ARBA" id="ARBA00001964"/>
    </source>
</evidence>
<dbReference type="CDD" id="cd02004">
    <property type="entry name" value="TPP_BZL_OCoD_HPCL"/>
    <property type="match status" value="1"/>
</dbReference>
<dbReference type="NCBIfam" id="NF004807">
    <property type="entry name" value="PRK06154.1"/>
    <property type="match status" value="1"/>
</dbReference>
<dbReference type="GO" id="GO:0050660">
    <property type="term" value="F:flavin adenine dinucleotide binding"/>
    <property type="evidence" value="ECO:0007669"/>
    <property type="project" value="TreeGrafter"/>
</dbReference>
<feature type="non-terminal residue" evidence="6">
    <location>
        <position position="411"/>
    </location>
</feature>
<dbReference type="AlphaFoldDB" id="A0A382KWG0"/>
<evidence type="ECO:0000259" key="5">
    <source>
        <dbReference type="Pfam" id="PF02775"/>
    </source>
</evidence>
<gene>
    <name evidence="6" type="ORF">METZ01_LOCUS281654</name>
</gene>
<evidence type="ECO:0000313" key="6">
    <source>
        <dbReference type="EMBL" id="SVC28800.1"/>
    </source>
</evidence>
<accession>A0A382KWG0</accession>
<proteinExistence type="inferred from homology"/>
<evidence type="ECO:0008006" key="7">
    <source>
        <dbReference type="Google" id="ProtNLM"/>
    </source>
</evidence>
<dbReference type="InterPro" id="IPR011766">
    <property type="entry name" value="TPP_enzyme_TPP-bd"/>
</dbReference>
<organism evidence="6">
    <name type="scientific">marine metagenome</name>
    <dbReference type="NCBI Taxonomy" id="408172"/>
    <lineage>
        <taxon>unclassified sequences</taxon>
        <taxon>metagenomes</taxon>
        <taxon>ecological metagenomes</taxon>
    </lineage>
</organism>
<dbReference type="InterPro" id="IPR029035">
    <property type="entry name" value="DHS-like_NAD/FAD-binding_dom"/>
</dbReference>
<evidence type="ECO:0000256" key="2">
    <source>
        <dbReference type="ARBA" id="ARBA00007812"/>
    </source>
</evidence>
<evidence type="ECO:0000259" key="4">
    <source>
        <dbReference type="Pfam" id="PF00205"/>
    </source>
</evidence>
<keyword evidence="3" id="KW-0786">Thiamine pyrophosphate</keyword>
<dbReference type="Gene3D" id="3.40.50.970">
    <property type="match status" value="2"/>
</dbReference>